<dbReference type="RefSeq" id="WP_379992945.1">
    <property type="nucleotide sequence ID" value="NZ_JBHSRU010000030.1"/>
</dbReference>
<gene>
    <name evidence="2" type="ORF">IEE83_15530</name>
</gene>
<dbReference type="InterPro" id="IPR054015">
    <property type="entry name" value="ExsA-like_N"/>
</dbReference>
<organism evidence="2 3">
    <name type="scientific">Dyadobacter subterraneus</name>
    <dbReference type="NCBI Taxonomy" id="2773304"/>
    <lineage>
        <taxon>Bacteria</taxon>
        <taxon>Pseudomonadati</taxon>
        <taxon>Bacteroidota</taxon>
        <taxon>Cytophagia</taxon>
        <taxon>Cytophagales</taxon>
        <taxon>Spirosomataceae</taxon>
        <taxon>Dyadobacter</taxon>
    </lineage>
</organism>
<dbReference type="Proteomes" id="UP000634134">
    <property type="component" value="Unassembled WGS sequence"/>
</dbReference>
<comment type="caution">
    <text evidence="2">The sequence shown here is derived from an EMBL/GenBank/DDBJ whole genome shotgun (WGS) entry which is preliminary data.</text>
</comment>
<protein>
    <recommendedName>
        <fullName evidence="1">ExsA-like N-terminal regulatory domain-containing protein</fullName>
    </recommendedName>
</protein>
<feature type="domain" description="ExsA-like N-terminal regulatory" evidence="1">
    <location>
        <begin position="38"/>
        <end position="142"/>
    </location>
</feature>
<evidence type="ECO:0000259" key="1">
    <source>
        <dbReference type="Pfam" id="PF22200"/>
    </source>
</evidence>
<reference evidence="3" key="1">
    <citation type="submission" date="2023-07" db="EMBL/GenBank/DDBJ databases">
        <title>Dyadobacter sp. nov 'subterranea' isolated from contaminted grondwater.</title>
        <authorList>
            <person name="Szabo I."/>
            <person name="Al-Omari J."/>
            <person name="Szerdahelyi S.G."/>
            <person name="Rado J."/>
        </authorList>
    </citation>
    <scope>NUCLEOTIDE SEQUENCE [LARGE SCALE GENOMIC DNA]</scope>
    <source>
        <strain evidence="3">UP-52</strain>
    </source>
</reference>
<accession>A0ABR9WDT7</accession>
<name>A0ABR9WDT7_9BACT</name>
<dbReference type="EMBL" id="JACYGY010000001">
    <property type="protein sequence ID" value="MBE9463299.1"/>
    <property type="molecule type" value="Genomic_DNA"/>
</dbReference>
<keyword evidence="3" id="KW-1185">Reference proteome</keyword>
<evidence type="ECO:0000313" key="2">
    <source>
        <dbReference type="EMBL" id="MBE9463299.1"/>
    </source>
</evidence>
<proteinExistence type="predicted"/>
<evidence type="ECO:0000313" key="3">
    <source>
        <dbReference type="Proteomes" id="UP000634134"/>
    </source>
</evidence>
<dbReference type="Pfam" id="PF22200">
    <property type="entry name" value="ExsA_N"/>
    <property type="match status" value="1"/>
</dbReference>
<sequence>MILDRKDFDINNKYLIEKLIIKTPLRLGLDSIFQDHACFIYLMEGEVSYTSPTDSLSIQTEESVLLRCGNYFANALQKHPAKTCEIFAVHLYSDILKELYKKEFPTFIKDYTHKPYIKKIKKQSIITHFIQSLNFYFENPNLLRTSCLN</sequence>